<dbReference type="GO" id="GO:0046872">
    <property type="term" value="F:metal ion binding"/>
    <property type="evidence" value="ECO:0007669"/>
    <property type="project" value="UniProtKB-KW"/>
</dbReference>
<dbReference type="Pfam" id="PF12801">
    <property type="entry name" value="Fer4_5"/>
    <property type="match status" value="1"/>
</dbReference>
<evidence type="ECO:0000259" key="8">
    <source>
        <dbReference type="PROSITE" id="PS51379"/>
    </source>
</evidence>
<dbReference type="PROSITE" id="PS00198">
    <property type="entry name" value="4FE4S_FER_1"/>
    <property type="match status" value="1"/>
</dbReference>
<evidence type="ECO:0000256" key="2">
    <source>
        <dbReference type="ARBA" id="ARBA00022485"/>
    </source>
</evidence>
<dbReference type="EMBL" id="AP014854">
    <property type="protein sequence ID" value="BAR99402.1"/>
    <property type="molecule type" value="Genomic_DNA"/>
</dbReference>
<keyword evidence="7" id="KW-1133">Transmembrane helix</keyword>
<feature type="domain" description="4Fe-4S ferredoxin-type" evidence="8">
    <location>
        <begin position="257"/>
        <end position="287"/>
    </location>
</feature>
<proteinExistence type="predicted"/>
<keyword evidence="7" id="KW-0812">Transmembrane</keyword>
<gene>
    <name evidence="9" type="ORF">BV133_1809</name>
</gene>
<dbReference type="Pfam" id="PF13746">
    <property type="entry name" value="Fer4_18"/>
    <property type="match status" value="1"/>
</dbReference>
<protein>
    <submittedName>
        <fullName evidence="9">Type cbb3 cytochrome oxidase biogenesis protein CcoG</fullName>
    </submittedName>
</protein>
<dbReference type="PATRIC" id="fig|1079.8.peg.1860"/>
<dbReference type="InterPro" id="IPR017896">
    <property type="entry name" value="4Fe4S_Fe-S-bd"/>
</dbReference>
<reference evidence="9" key="1">
    <citation type="journal article" date="2015" name="Genome Announc.">
        <title>Complete Genome Sequence of the Bacteriochlorophyll b-Producing Photosynthetic Bacterium Blastochloris viridis.</title>
        <authorList>
            <person name="Tsukatani Y."/>
            <person name="Hirose Y."/>
            <person name="Harada J."/>
            <person name="Misawa N."/>
            <person name="Mori K."/>
            <person name="Inoue K."/>
            <person name="Tamiaki H."/>
        </authorList>
    </citation>
    <scope>NUCLEOTIDE SEQUENCE [LARGE SCALE GENOMIC DNA]</scope>
    <source>
        <strain evidence="9">DSM 133</strain>
    </source>
</reference>
<keyword evidence="4" id="KW-0249">Electron transport</keyword>
<keyword evidence="2" id="KW-0004">4Fe-4S</keyword>
<keyword evidence="1" id="KW-0813">Transport</keyword>
<name>A0A182D3T1_BLAVI</name>
<dbReference type="SUPFAM" id="SSF54862">
    <property type="entry name" value="4Fe-4S ferredoxins"/>
    <property type="match status" value="1"/>
</dbReference>
<evidence type="ECO:0000256" key="3">
    <source>
        <dbReference type="ARBA" id="ARBA00022723"/>
    </source>
</evidence>
<dbReference type="AlphaFoldDB" id="A0A182D3T1"/>
<evidence type="ECO:0000256" key="1">
    <source>
        <dbReference type="ARBA" id="ARBA00022448"/>
    </source>
</evidence>
<evidence type="ECO:0000256" key="6">
    <source>
        <dbReference type="ARBA" id="ARBA00023014"/>
    </source>
</evidence>
<dbReference type="NCBIfam" id="TIGR02745">
    <property type="entry name" value="ccoG_rdxA_fixG"/>
    <property type="match status" value="1"/>
</dbReference>
<keyword evidence="6" id="KW-0411">Iron-sulfur</keyword>
<evidence type="ECO:0000256" key="7">
    <source>
        <dbReference type="SAM" id="Phobius"/>
    </source>
</evidence>
<dbReference type="PANTHER" id="PTHR30176">
    <property type="entry name" value="FERREDOXIN-TYPE PROTEIN NAPH"/>
    <property type="match status" value="1"/>
</dbReference>
<dbReference type="InterPro" id="IPR014116">
    <property type="entry name" value="Cyt_c_oxidase_cbb3_FixG"/>
</dbReference>
<dbReference type="GO" id="GO:0005886">
    <property type="term" value="C:plasma membrane"/>
    <property type="evidence" value="ECO:0007669"/>
    <property type="project" value="TreeGrafter"/>
</dbReference>
<dbReference type="InterPro" id="IPR017900">
    <property type="entry name" value="4Fe4S_Fe_S_CS"/>
</dbReference>
<sequence>MHAAPDPVEELPLYVPHKKIYPQSVKGRFRNIKWALLGLCLSVYYFLPFVRWDRGPGAPSQAVLIDFPGRRFYFFGIEIWPQEVYYLTGLLILAALILFLMNSVAGRLWCGYLCPQTVWTDLFYAVERWVEGDRRERIKKDHDKLTAWRVGELALKHWLWLMIAWWTGGAWVLYFADAPTLIKSIATGQAPFVAYLWIGILTFTTYSLAGFMREQVCVYMCPWPRIQAALTDEWALNVTYRYDRGEPRAHVKEAKKLKAEGKPAGDCVDCGQCVAVCPTGVDIRNGAQLDCIQCGLCIDACDRVMEKVGRPTGLIGYDTDDNCQRRERGEAPVFRPLRPRTLIYVGAIVLVGAVMTWSLVNRITTSVSVLHDRNPLFVALSDGAVRNGYTLRVLNKQATERTFALTVDGVPSPRLEVIGIEAADGPPLIATGADTTRELRVLVAVPAAAVATIERSSGVTFRITDVDGGGEASVADHFIAR</sequence>
<dbReference type="InterPro" id="IPR013783">
    <property type="entry name" value="Ig-like_fold"/>
</dbReference>
<feature type="transmembrane region" description="Helical" evidence="7">
    <location>
        <begin position="84"/>
        <end position="101"/>
    </location>
</feature>
<dbReference type="InterPro" id="IPR051684">
    <property type="entry name" value="Electron_Trans/Redox"/>
</dbReference>
<keyword evidence="5" id="KW-0408">Iron</keyword>
<evidence type="ECO:0000256" key="5">
    <source>
        <dbReference type="ARBA" id="ARBA00023004"/>
    </source>
</evidence>
<feature type="transmembrane region" description="Helical" evidence="7">
    <location>
        <begin position="342"/>
        <end position="360"/>
    </location>
</feature>
<organism evidence="9">
    <name type="scientific">Blastochloris viridis</name>
    <name type="common">Rhodopseudomonas viridis</name>
    <dbReference type="NCBI Taxonomy" id="1079"/>
    <lineage>
        <taxon>Bacteria</taxon>
        <taxon>Pseudomonadati</taxon>
        <taxon>Pseudomonadota</taxon>
        <taxon>Alphaproteobacteria</taxon>
        <taxon>Hyphomicrobiales</taxon>
        <taxon>Blastochloridaceae</taxon>
        <taxon>Blastochloris</taxon>
    </lineage>
</organism>
<dbReference type="Gene3D" id="2.60.40.10">
    <property type="entry name" value="Immunoglobulins"/>
    <property type="match status" value="1"/>
</dbReference>
<dbReference type="OrthoDB" id="9811700at2"/>
<dbReference type="InterPro" id="IPR032879">
    <property type="entry name" value="FixG_C"/>
</dbReference>
<accession>A0A182D3T1</accession>
<dbReference type="Pfam" id="PF11614">
    <property type="entry name" value="FixG_C"/>
    <property type="match status" value="1"/>
</dbReference>
<evidence type="ECO:0000256" key="4">
    <source>
        <dbReference type="ARBA" id="ARBA00022982"/>
    </source>
</evidence>
<dbReference type="PANTHER" id="PTHR30176:SF3">
    <property type="entry name" value="FERREDOXIN-TYPE PROTEIN NAPH"/>
    <property type="match status" value="1"/>
</dbReference>
<dbReference type="GO" id="GO:0051539">
    <property type="term" value="F:4 iron, 4 sulfur cluster binding"/>
    <property type="evidence" value="ECO:0007669"/>
    <property type="project" value="UniProtKB-KW"/>
</dbReference>
<evidence type="ECO:0000313" key="9">
    <source>
        <dbReference type="EMBL" id="BAR99402.1"/>
    </source>
</evidence>
<dbReference type="PROSITE" id="PS51379">
    <property type="entry name" value="4FE4S_FER_2"/>
    <property type="match status" value="1"/>
</dbReference>
<feature type="transmembrane region" description="Helical" evidence="7">
    <location>
        <begin position="34"/>
        <end position="52"/>
    </location>
</feature>
<feature type="transmembrane region" description="Helical" evidence="7">
    <location>
        <begin position="158"/>
        <end position="176"/>
    </location>
</feature>
<feature type="transmembrane region" description="Helical" evidence="7">
    <location>
        <begin position="192"/>
        <end position="211"/>
    </location>
</feature>
<keyword evidence="3" id="KW-0479">Metal-binding</keyword>
<keyword evidence="7" id="KW-0472">Membrane</keyword>